<gene>
    <name evidence="5" type="ORF">D8B20_21255</name>
</gene>
<dbReference type="Pfam" id="PF13407">
    <property type="entry name" value="Peripla_BP_4"/>
    <property type="match status" value="1"/>
</dbReference>
<dbReference type="PROSITE" id="PS50932">
    <property type="entry name" value="HTH_LACI_2"/>
    <property type="match status" value="1"/>
</dbReference>
<evidence type="ECO:0000256" key="1">
    <source>
        <dbReference type="ARBA" id="ARBA00023015"/>
    </source>
</evidence>
<dbReference type="Gene3D" id="3.40.50.2300">
    <property type="match status" value="2"/>
</dbReference>
<evidence type="ECO:0000313" key="5">
    <source>
        <dbReference type="EMBL" id="QDY44447.1"/>
    </source>
</evidence>
<feature type="domain" description="HTH lacI-type" evidence="4">
    <location>
        <begin position="4"/>
        <end position="44"/>
    </location>
</feature>
<evidence type="ECO:0000313" key="6">
    <source>
        <dbReference type="Proteomes" id="UP000319411"/>
    </source>
</evidence>
<dbReference type="InterPro" id="IPR000843">
    <property type="entry name" value="HTH_LacI"/>
</dbReference>
<dbReference type="InterPro" id="IPR010982">
    <property type="entry name" value="Lambda_DNA-bd_dom_sf"/>
</dbReference>
<dbReference type="InterPro" id="IPR025997">
    <property type="entry name" value="SBP_2_dom"/>
</dbReference>
<keyword evidence="1" id="KW-0805">Transcription regulation</keyword>
<dbReference type="PANTHER" id="PTHR30146:SF152">
    <property type="entry name" value="TRANSCRIPTIONAL REGULATORY PROTEIN"/>
    <property type="match status" value="1"/>
</dbReference>
<dbReference type="AlphaFoldDB" id="A0A518XJU4"/>
<protein>
    <submittedName>
        <fullName evidence="5">LacI family transcriptional regulator</fullName>
    </submittedName>
</protein>
<dbReference type="GO" id="GO:0055085">
    <property type="term" value="P:transmembrane transport"/>
    <property type="evidence" value="ECO:0007669"/>
    <property type="project" value="UniProtKB-ARBA"/>
</dbReference>
<dbReference type="OrthoDB" id="5756154at2"/>
<dbReference type="GO" id="GO:0003700">
    <property type="term" value="F:DNA-binding transcription factor activity"/>
    <property type="evidence" value="ECO:0007669"/>
    <property type="project" value="TreeGrafter"/>
</dbReference>
<dbReference type="PANTHER" id="PTHR30146">
    <property type="entry name" value="LACI-RELATED TRANSCRIPTIONAL REPRESSOR"/>
    <property type="match status" value="1"/>
</dbReference>
<dbReference type="Gene3D" id="1.10.260.40">
    <property type="entry name" value="lambda repressor-like DNA-binding domains"/>
    <property type="match status" value="1"/>
</dbReference>
<evidence type="ECO:0000256" key="3">
    <source>
        <dbReference type="ARBA" id="ARBA00023163"/>
    </source>
</evidence>
<dbReference type="CDD" id="cd06307">
    <property type="entry name" value="PBP1_sugar_binding"/>
    <property type="match status" value="1"/>
</dbReference>
<name>A0A518XJU4_9GAMM</name>
<dbReference type="Pfam" id="PF00356">
    <property type="entry name" value="LacI"/>
    <property type="match status" value="1"/>
</dbReference>
<keyword evidence="6" id="KW-1185">Reference proteome</keyword>
<dbReference type="KEGG" id="pdis:D8B20_21255"/>
<reference evidence="5 6" key="1">
    <citation type="submission" date="2018-10" db="EMBL/GenBank/DDBJ databases">
        <title>Genome Sequencing of Pantoea dispersa DSM 32899.</title>
        <authorList>
            <person name="Nawrath M."/>
            <person name="Ottenheim C."/>
            <person name="Wilm A."/>
            <person name="Zimmermann W."/>
            <person name="Wu J.C."/>
        </authorList>
    </citation>
    <scope>NUCLEOTIDE SEQUENCE [LARGE SCALE GENOMIC DNA]</scope>
    <source>
        <strain evidence="5 6">DSM 32899</strain>
        <plasmid evidence="5 6">unnamed2</plasmid>
    </source>
</reference>
<evidence type="ECO:0000259" key="4">
    <source>
        <dbReference type="PROSITE" id="PS50932"/>
    </source>
</evidence>
<dbReference type="InterPro" id="IPR028082">
    <property type="entry name" value="Peripla_BP_I"/>
</dbReference>
<dbReference type="SMART" id="SM00354">
    <property type="entry name" value="HTH_LACI"/>
    <property type="match status" value="1"/>
</dbReference>
<organism evidence="5 6">
    <name type="scientific">Candidatus Pantoea soli</name>
    <dbReference type="NCBI Taxonomy" id="3098669"/>
    <lineage>
        <taxon>Bacteria</taxon>
        <taxon>Pseudomonadati</taxon>
        <taxon>Pseudomonadota</taxon>
        <taxon>Gammaproteobacteria</taxon>
        <taxon>Enterobacterales</taxon>
        <taxon>Erwiniaceae</taxon>
        <taxon>Pantoea</taxon>
    </lineage>
</organism>
<dbReference type="GO" id="GO:0000976">
    <property type="term" value="F:transcription cis-regulatory region binding"/>
    <property type="evidence" value="ECO:0007669"/>
    <property type="project" value="TreeGrafter"/>
</dbReference>
<dbReference type="EMBL" id="CP032704">
    <property type="protein sequence ID" value="QDY44447.1"/>
    <property type="molecule type" value="Genomic_DNA"/>
</dbReference>
<keyword evidence="5" id="KW-0614">Plasmid</keyword>
<dbReference type="SUPFAM" id="SSF53822">
    <property type="entry name" value="Periplasmic binding protein-like I"/>
    <property type="match status" value="1"/>
</dbReference>
<accession>A0A518XJU4</accession>
<dbReference type="CDD" id="cd01392">
    <property type="entry name" value="HTH_LacI"/>
    <property type="match status" value="1"/>
</dbReference>
<keyword evidence="2" id="KW-0238">DNA-binding</keyword>
<evidence type="ECO:0000256" key="2">
    <source>
        <dbReference type="ARBA" id="ARBA00023125"/>
    </source>
</evidence>
<dbReference type="SUPFAM" id="SSF47413">
    <property type="entry name" value="lambda repressor-like DNA-binding domains"/>
    <property type="match status" value="1"/>
</dbReference>
<geneLocation type="plasmid" evidence="5 6">
    <name>unnamed2</name>
</geneLocation>
<proteinExistence type="predicted"/>
<keyword evidence="3" id="KW-0804">Transcription</keyword>
<dbReference type="RefSeq" id="WP_145892027.1">
    <property type="nucleotide sequence ID" value="NZ_CP032704.1"/>
</dbReference>
<sequence length="341" mass="38651">MKTTTLEMLAEQAGVSLATVDRVLNERGGVSPRTTQKVLDAARKAGLKRILPEERRHAWQIEVLLNDDDSFFFRQLASDFAAIATALGYRRVVLHRTFVSVSRPEKLALLIEERSKTRDALIVFGHEHPAIYQALQRCKKRGVPVVTLITDLPGAERLCHVGINQLQAGRTAGLMMGSLVRQHGEVIVVSGRIEYRAHQQRIQGFRDIIEERFPEVKLREVLAGQESRMTISRLLEKQLQQSNHVVGLYNTGLGNTEISEALARHRLTNTCILITHELYSTTRALLARKALSLTLDQNTVRHAQLAVNILLSYFEHGEMPKEYETGRVNFMLYTQENFLNH</sequence>
<dbReference type="Proteomes" id="UP000319411">
    <property type="component" value="Plasmid unnamed2"/>
</dbReference>